<dbReference type="OrthoDB" id="2095648at2759"/>
<evidence type="ECO:0000313" key="3">
    <source>
        <dbReference type="Proteomes" id="UP000237271"/>
    </source>
</evidence>
<keyword evidence="3" id="KW-1185">Reference proteome</keyword>
<reference evidence="2 3" key="1">
    <citation type="journal article" date="2017" name="Genome Biol. Evol.">
        <title>Phytophthora megakarya and P. palmivora, closely related causal agents of cacao black pod rot, underwent increases in genome sizes and gene numbers by different mechanisms.</title>
        <authorList>
            <person name="Ali S.S."/>
            <person name="Shao J."/>
            <person name="Lary D.J."/>
            <person name="Kronmiller B."/>
            <person name="Shen D."/>
            <person name="Strem M.D."/>
            <person name="Amoako-Attah I."/>
            <person name="Akrofi A.Y."/>
            <person name="Begoude B.A."/>
            <person name="Ten Hoopen G.M."/>
            <person name="Coulibaly K."/>
            <person name="Kebe B.I."/>
            <person name="Melnick R.L."/>
            <person name="Guiltinan M.J."/>
            <person name="Tyler B.M."/>
            <person name="Meinhardt L.W."/>
            <person name="Bailey B.A."/>
        </authorList>
    </citation>
    <scope>NUCLEOTIDE SEQUENCE [LARGE SCALE GENOMIC DNA]</scope>
    <source>
        <strain evidence="3">sbr112.9</strain>
    </source>
</reference>
<dbReference type="EMBL" id="NCKW01000439">
    <property type="protein sequence ID" value="POM80478.1"/>
    <property type="molecule type" value="Genomic_DNA"/>
</dbReference>
<organism evidence="2 3">
    <name type="scientific">Phytophthora palmivora</name>
    <dbReference type="NCBI Taxonomy" id="4796"/>
    <lineage>
        <taxon>Eukaryota</taxon>
        <taxon>Sar</taxon>
        <taxon>Stramenopiles</taxon>
        <taxon>Oomycota</taxon>
        <taxon>Peronosporomycetes</taxon>
        <taxon>Peronosporales</taxon>
        <taxon>Peronosporaceae</taxon>
        <taxon>Phytophthora</taxon>
    </lineage>
</organism>
<gene>
    <name evidence="2" type="ORF">PHPALM_1683</name>
</gene>
<sequence length="118" mass="13601">MDASSRRPKRPVDHHSAATSPSSEWIRSIQNQSFQPKPTAYSPHSEDEDPLILQQRQCRDKLRALRQVRERIKFYPQQPLDKRRSGDSYSMKISTSMILSSVDWSDESDGPSKNADQN</sequence>
<dbReference type="Proteomes" id="UP000237271">
    <property type="component" value="Unassembled WGS sequence"/>
</dbReference>
<evidence type="ECO:0000313" key="2">
    <source>
        <dbReference type="EMBL" id="POM80478.1"/>
    </source>
</evidence>
<comment type="caution">
    <text evidence="2">The sequence shown here is derived from an EMBL/GenBank/DDBJ whole genome shotgun (WGS) entry which is preliminary data.</text>
</comment>
<feature type="compositionally biased region" description="Polar residues" evidence="1">
    <location>
        <begin position="17"/>
        <end position="36"/>
    </location>
</feature>
<protein>
    <submittedName>
        <fullName evidence="2">F-box protein</fullName>
    </submittedName>
</protein>
<dbReference type="AlphaFoldDB" id="A0A2P4YRP5"/>
<proteinExistence type="predicted"/>
<evidence type="ECO:0000256" key="1">
    <source>
        <dbReference type="SAM" id="MobiDB-lite"/>
    </source>
</evidence>
<feature type="region of interest" description="Disordered" evidence="1">
    <location>
        <begin position="1"/>
        <end position="51"/>
    </location>
</feature>
<accession>A0A2P4YRP5</accession>
<name>A0A2P4YRP5_9STRA</name>